<name>A0A9W8DU38_9FUNG</name>
<comment type="caution">
    <text evidence="3">The sequence shown here is derived from an EMBL/GenBank/DDBJ whole genome shotgun (WGS) entry which is preliminary data.</text>
</comment>
<dbReference type="GO" id="GO:0047134">
    <property type="term" value="F:protein-disulfide reductase [NAD(P)H] activity"/>
    <property type="evidence" value="ECO:0007669"/>
    <property type="project" value="InterPro"/>
</dbReference>
<dbReference type="SUPFAM" id="SSF52833">
    <property type="entry name" value="Thioredoxin-like"/>
    <property type="match status" value="1"/>
</dbReference>
<dbReference type="Pfam" id="PF06110">
    <property type="entry name" value="TXD17-like_Trx"/>
    <property type="match status" value="1"/>
</dbReference>
<feature type="domain" description="Thioredoxin" evidence="2">
    <location>
        <begin position="24"/>
        <end position="125"/>
    </location>
</feature>
<dbReference type="PANTHER" id="PTHR12452:SF0">
    <property type="entry name" value="THIOREDOXIN DOMAIN-CONTAINING PROTEIN 17"/>
    <property type="match status" value="1"/>
</dbReference>
<protein>
    <recommendedName>
        <fullName evidence="2">Thioredoxin domain-containing protein</fullName>
    </recommendedName>
</protein>
<proteinExistence type="inferred from homology"/>
<evidence type="ECO:0000259" key="2">
    <source>
        <dbReference type="Pfam" id="PF06110"/>
    </source>
</evidence>
<gene>
    <name evidence="3" type="ORF">IWQ60_006025</name>
</gene>
<evidence type="ECO:0000313" key="3">
    <source>
        <dbReference type="EMBL" id="KAJ1923217.1"/>
    </source>
</evidence>
<dbReference type="OrthoDB" id="78947at2759"/>
<sequence length="128" mass="14054">MHTIKVQDDDQLFEALQQGPADRDNAAHVYVLFYAREAPATGVSWCPDCVKADPLVRQGIEKIPDSVLITYPFDRKTGGAKHYWQSPTLTINALPTLVKVHKGGKLGDALVEADCYNPAMLEAFLGQA</sequence>
<keyword evidence="4" id="KW-1185">Reference proteome</keyword>
<reference evidence="3" key="1">
    <citation type="submission" date="2022-07" db="EMBL/GenBank/DDBJ databases">
        <title>Phylogenomic reconstructions and comparative analyses of Kickxellomycotina fungi.</title>
        <authorList>
            <person name="Reynolds N.K."/>
            <person name="Stajich J.E."/>
            <person name="Barry K."/>
            <person name="Grigoriev I.V."/>
            <person name="Crous P."/>
            <person name="Smith M.E."/>
        </authorList>
    </citation>
    <scope>NUCLEOTIDE SEQUENCE</scope>
    <source>
        <strain evidence="3">RSA 861</strain>
    </source>
</reference>
<organism evidence="3 4">
    <name type="scientific">Tieghemiomyces parasiticus</name>
    <dbReference type="NCBI Taxonomy" id="78921"/>
    <lineage>
        <taxon>Eukaryota</taxon>
        <taxon>Fungi</taxon>
        <taxon>Fungi incertae sedis</taxon>
        <taxon>Zoopagomycota</taxon>
        <taxon>Kickxellomycotina</taxon>
        <taxon>Dimargaritomycetes</taxon>
        <taxon>Dimargaritales</taxon>
        <taxon>Dimargaritaceae</taxon>
        <taxon>Tieghemiomyces</taxon>
    </lineage>
</organism>
<dbReference type="PANTHER" id="PTHR12452">
    <property type="entry name" value="42-9-9 PROTEIN-RELATED"/>
    <property type="match status" value="1"/>
</dbReference>
<dbReference type="Proteomes" id="UP001150569">
    <property type="component" value="Unassembled WGS sequence"/>
</dbReference>
<dbReference type="InterPro" id="IPR045108">
    <property type="entry name" value="TXNDC17-like"/>
</dbReference>
<dbReference type="AlphaFoldDB" id="A0A9W8DU38"/>
<dbReference type="Gene3D" id="3.40.30.10">
    <property type="entry name" value="Glutaredoxin"/>
    <property type="match status" value="1"/>
</dbReference>
<accession>A0A9W8DU38</accession>
<evidence type="ECO:0000256" key="1">
    <source>
        <dbReference type="ARBA" id="ARBA00008987"/>
    </source>
</evidence>
<dbReference type="InterPro" id="IPR036249">
    <property type="entry name" value="Thioredoxin-like_sf"/>
</dbReference>
<dbReference type="GO" id="GO:0005829">
    <property type="term" value="C:cytosol"/>
    <property type="evidence" value="ECO:0007669"/>
    <property type="project" value="TreeGrafter"/>
</dbReference>
<comment type="similarity">
    <text evidence="1">Belongs to the thioredoxin family.</text>
</comment>
<dbReference type="InterPro" id="IPR010357">
    <property type="entry name" value="TXNDC17_dom"/>
</dbReference>
<evidence type="ECO:0000313" key="4">
    <source>
        <dbReference type="Proteomes" id="UP001150569"/>
    </source>
</evidence>
<dbReference type="EMBL" id="JANBPT010000347">
    <property type="protein sequence ID" value="KAJ1923217.1"/>
    <property type="molecule type" value="Genomic_DNA"/>
</dbReference>